<comment type="caution">
    <text evidence="3">The sequence shown here is derived from an EMBL/GenBank/DDBJ whole genome shotgun (WGS) entry which is preliminary data.</text>
</comment>
<keyword evidence="4" id="KW-1185">Reference proteome</keyword>
<evidence type="ECO:0008006" key="5">
    <source>
        <dbReference type="Google" id="ProtNLM"/>
    </source>
</evidence>
<evidence type="ECO:0000256" key="1">
    <source>
        <dbReference type="ARBA" id="ARBA00022729"/>
    </source>
</evidence>
<dbReference type="PANTHER" id="PTHR43037">
    <property type="entry name" value="UNNAMED PRODUCT-RELATED"/>
    <property type="match status" value="1"/>
</dbReference>
<protein>
    <recommendedName>
        <fullName evidence="5">Polyhydroxybutyrate depolymerase</fullName>
    </recommendedName>
</protein>
<dbReference type="EMBL" id="WJHE01001221">
    <property type="protein sequence ID" value="MST34800.1"/>
    <property type="molecule type" value="Genomic_DNA"/>
</dbReference>
<dbReference type="Gene3D" id="3.40.50.1820">
    <property type="entry name" value="alpha/beta hydrolase"/>
    <property type="match status" value="1"/>
</dbReference>
<name>A0ABW9QY74_9ACTN</name>
<keyword evidence="2" id="KW-0378">Hydrolase</keyword>
<evidence type="ECO:0000313" key="3">
    <source>
        <dbReference type="EMBL" id="MST34800.1"/>
    </source>
</evidence>
<dbReference type="Proteomes" id="UP000437736">
    <property type="component" value="Unassembled WGS sequence"/>
</dbReference>
<proteinExistence type="predicted"/>
<keyword evidence="1" id="KW-0732">Signal</keyword>
<evidence type="ECO:0000256" key="2">
    <source>
        <dbReference type="ARBA" id="ARBA00022801"/>
    </source>
</evidence>
<accession>A0ABW9QY74</accession>
<sequence length="285" mass="30297">MATAPPVGRVRFPTTRSGLTWQRRQITLSVGGRRRSSLLLTPAAGVRRRLPIVVELAGAYVTAAEEAARADYAAVTGPAVLVYPQDIGPGREDNWDAGACCGMAAAKHVDDVGFIAAVIRRVRSSVPHEGDAPVYLSGYSNGGKMALRMACTDPGLFRAVAVYGAVESLICHGDRPPPMSVLEMVGTDDPWTALDAASPPVTQRGFPEPTVAQEAGFYVRADHCAHHVAEGSAGPVTELRWVDCAGARQVGVAVWNDQNHGWPQKDGSEPSAQQVAWDFFRSLGA</sequence>
<reference evidence="3 4" key="1">
    <citation type="submission" date="2019-11" db="EMBL/GenBank/DDBJ databases">
        <title>Acidiferrimicrobium australis gen. nov., sp. nov., an acidophilic and obligately heterotrophic, member of the Actinobacteria that catalyses dissimilatory oxido- reduction of iron isolated from metal-rich acidic water in Chile.</title>
        <authorList>
            <person name="Gonzalez D."/>
            <person name="Huber K."/>
            <person name="Hedrich S."/>
            <person name="Rojas-Villalobos C."/>
            <person name="Quatrini R."/>
            <person name="Dinamarca M.A."/>
            <person name="Schwarz A."/>
            <person name="Canales C."/>
            <person name="Nancucheo I."/>
        </authorList>
    </citation>
    <scope>NUCLEOTIDE SEQUENCE [LARGE SCALE GENOMIC DNA]</scope>
    <source>
        <strain evidence="3 4">USS-CCA1</strain>
    </source>
</reference>
<organism evidence="3 4">
    <name type="scientific">Acidiferrimicrobium australe</name>
    <dbReference type="NCBI Taxonomy" id="2664430"/>
    <lineage>
        <taxon>Bacteria</taxon>
        <taxon>Bacillati</taxon>
        <taxon>Actinomycetota</taxon>
        <taxon>Acidimicrobiia</taxon>
        <taxon>Acidimicrobiales</taxon>
        <taxon>Acidimicrobiaceae</taxon>
        <taxon>Acidiferrimicrobium</taxon>
    </lineage>
</organism>
<dbReference type="InterPro" id="IPR029058">
    <property type="entry name" value="AB_hydrolase_fold"/>
</dbReference>
<gene>
    <name evidence="3" type="ORF">GHK86_18990</name>
</gene>
<evidence type="ECO:0000313" key="4">
    <source>
        <dbReference type="Proteomes" id="UP000437736"/>
    </source>
</evidence>
<dbReference type="InterPro" id="IPR050955">
    <property type="entry name" value="Plant_Biomass_Hydrol_Est"/>
</dbReference>
<dbReference type="PANTHER" id="PTHR43037:SF5">
    <property type="entry name" value="FERULOYL ESTERASE"/>
    <property type="match status" value="1"/>
</dbReference>
<dbReference type="SUPFAM" id="SSF53474">
    <property type="entry name" value="alpha/beta-Hydrolases"/>
    <property type="match status" value="1"/>
</dbReference>